<dbReference type="Proteomes" id="UP001610335">
    <property type="component" value="Unassembled WGS sequence"/>
</dbReference>
<feature type="region of interest" description="Disordered" evidence="1">
    <location>
        <begin position="439"/>
        <end position="531"/>
    </location>
</feature>
<feature type="compositionally biased region" description="Polar residues" evidence="1">
    <location>
        <begin position="137"/>
        <end position="148"/>
    </location>
</feature>
<feature type="compositionally biased region" description="Low complexity" evidence="1">
    <location>
        <begin position="377"/>
        <end position="395"/>
    </location>
</feature>
<feature type="compositionally biased region" description="Basic and acidic residues" evidence="1">
    <location>
        <begin position="278"/>
        <end position="294"/>
    </location>
</feature>
<evidence type="ECO:0000313" key="2">
    <source>
        <dbReference type="EMBL" id="KAL2814834.1"/>
    </source>
</evidence>
<evidence type="ECO:0000313" key="3">
    <source>
        <dbReference type="Proteomes" id="UP001610335"/>
    </source>
</evidence>
<feature type="compositionally biased region" description="Polar residues" evidence="1">
    <location>
        <begin position="621"/>
        <end position="651"/>
    </location>
</feature>
<feature type="compositionally biased region" description="Polar residues" evidence="1">
    <location>
        <begin position="206"/>
        <end position="220"/>
    </location>
</feature>
<evidence type="ECO:0000256" key="1">
    <source>
        <dbReference type="SAM" id="MobiDB-lite"/>
    </source>
</evidence>
<proteinExistence type="predicted"/>
<feature type="region of interest" description="Disordered" evidence="1">
    <location>
        <begin position="1"/>
        <end position="43"/>
    </location>
</feature>
<keyword evidence="3" id="KW-1185">Reference proteome</keyword>
<organism evidence="2 3">
    <name type="scientific">Aspergillus cavernicola</name>
    <dbReference type="NCBI Taxonomy" id="176166"/>
    <lineage>
        <taxon>Eukaryota</taxon>
        <taxon>Fungi</taxon>
        <taxon>Dikarya</taxon>
        <taxon>Ascomycota</taxon>
        <taxon>Pezizomycotina</taxon>
        <taxon>Eurotiomycetes</taxon>
        <taxon>Eurotiomycetidae</taxon>
        <taxon>Eurotiales</taxon>
        <taxon>Aspergillaceae</taxon>
        <taxon>Aspergillus</taxon>
        <taxon>Aspergillus subgen. Nidulantes</taxon>
    </lineage>
</organism>
<dbReference type="EMBL" id="JBFXLS010000120">
    <property type="protein sequence ID" value="KAL2814834.1"/>
    <property type="molecule type" value="Genomic_DNA"/>
</dbReference>
<gene>
    <name evidence="2" type="ORF">BDW59DRAFT_167026</name>
</gene>
<name>A0ABR4HH77_9EURO</name>
<feature type="region of interest" description="Disordered" evidence="1">
    <location>
        <begin position="258"/>
        <end position="419"/>
    </location>
</feature>
<comment type="caution">
    <text evidence="2">The sequence shown here is derived from an EMBL/GenBank/DDBJ whole genome shotgun (WGS) entry which is preliminary data.</text>
</comment>
<accession>A0ABR4HH77</accession>
<protein>
    <submittedName>
        <fullName evidence="2">Uncharacterized protein</fullName>
    </submittedName>
</protein>
<sequence>MPHKSFHVPLRISSVNATTSDTHSGSNSRRDQQSRSAHKAQRILGTTDIAIDHDYHNRPEKRTSRRASFLNAPEIFHKHTTADGNIHSSNVRVRASSPLLGHEYRDTANSTSPLLELSRKLHLSGSSSALYSRYTSRVSPAASTTSLPRESDATPDGGLNPAFKQPKGPMKDSKRKTRPPRIDLSLLFPKPQTTAPPLLSPHRMVSSPSAISEVSEITTTKVRKPEPRLAGKKLTKAAPPPRVSSRPEIGHHNVNGLMGSSVTRNSAGPAWVNPSNERTVRTSEMDLALEKDLDGLPTPRSTERARYSPRNFSLRSRDQPQKSDSKSMSSRDSVHSSQRTLREAPSNKSLQNRSTGSAPLRFVTLNKRPTMSKKSSKSTLKNSDLNNSSVLCLSSSEDEADDEEPFRSQLKLGKTKRDSVSTYGDFEAEICTAAAAQATRGTLKSVERPSSSNTQSSRSSSKFLQPQRDSSVSQARQTSTATGNTQPRRSSGIPSIREPDFLHSDPMFDQIKTPSRTPSLSQKEIKRRSRLMAVTRQEERLLEAMRQRQGKITPSIFNESVEPDRRSVVSGSARDSFYCSDTSFLRLSPGIPSPGVARALQSKANTALNPRGGTRSESDETPTNSFPSPRASLISSRSLPSPATSRSSPLTPTLPIHRFSPLPSQKPPPRRPPPPVPNLQRQHSRRRTDSSDAIALDNTADDRKVRESTEYPVWALGWNNESNSLTAVH</sequence>
<feature type="compositionally biased region" description="Polar residues" evidence="1">
    <location>
        <begin position="13"/>
        <end position="27"/>
    </location>
</feature>
<feature type="region of interest" description="Disordered" evidence="1">
    <location>
        <begin position="232"/>
        <end position="251"/>
    </location>
</feature>
<feature type="compositionally biased region" description="Low complexity" evidence="1">
    <location>
        <begin position="450"/>
        <end position="461"/>
    </location>
</feature>
<feature type="compositionally biased region" description="Low complexity" evidence="1">
    <location>
        <begin position="326"/>
        <end position="339"/>
    </location>
</feature>
<feature type="compositionally biased region" description="Pro residues" evidence="1">
    <location>
        <begin position="664"/>
        <end position="677"/>
    </location>
</feature>
<feature type="compositionally biased region" description="Polar residues" evidence="1">
    <location>
        <begin position="346"/>
        <end position="357"/>
    </location>
</feature>
<feature type="region of interest" description="Disordered" evidence="1">
    <location>
        <begin position="604"/>
        <end position="706"/>
    </location>
</feature>
<feature type="compositionally biased region" description="Basic and acidic residues" evidence="1">
    <location>
        <begin position="315"/>
        <end position="325"/>
    </location>
</feature>
<feature type="compositionally biased region" description="Polar residues" evidence="1">
    <location>
        <begin position="512"/>
        <end position="522"/>
    </location>
</feature>
<feature type="region of interest" description="Disordered" evidence="1">
    <location>
        <begin position="137"/>
        <end position="223"/>
    </location>
</feature>
<feature type="compositionally biased region" description="Polar residues" evidence="1">
    <location>
        <begin position="462"/>
        <end position="493"/>
    </location>
</feature>
<reference evidence="2 3" key="1">
    <citation type="submission" date="2024-07" db="EMBL/GenBank/DDBJ databases">
        <title>Section-level genome sequencing and comparative genomics of Aspergillus sections Usti and Cavernicolus.</title>
        <authorList>
            <consortium name="Lawrence Berkeley National Laboratory"/>
            <person name="Nybo J.L."/>
            <person name="Vesth T.C."/>
            <person name="Theobald S."/>
            <person name="Frisvad J.C."/>
            <person name="Larsen T.O."/>
            <person name="Kjaerboelling I."/>
            <person name="Rothschild-Mancinelli K."/>
            <person name="Lyhne E.K."/>
            <person name="Kogle M.E."/>
            <person name="Barry K."/>
            <person name="Clum A."/>
            <person name="Na H."/>
            <person name="Ledsgaard L."/>
            <person name="Lin J."/>
            <person name="Lipzen A."/>
            <person name="Kuo A."/>
            <person name="Riley R."/>
            <person name="Mondo S."/>
            <person name="LaButti K."/>
            <person name="Haridas S."/>
            <person name="Pangalinan J."/>
            <person name="Salamov A.A."/>
            <person name="Simmons B.A."/>
            <person name="Magnuson J.K."/>
            <person name="Chen J."/>
            <person name="Drula E."/>
            <person name="Henrissat B."/>
            <person name="Wiebenga A."/>
            <person name="Lubbers R.J."/>
            <person name="Gomes A.C."/>
            <person name="Makela M.R."/>
            <person name="Stajich J."/>
            <person name="Grigoriev I.V."/>
            <person name="Mortensen U.H."/>
            <person name="De vries R.P."/>
            <person name="Baker S.E."/>
            <person name="Andersen M.R."/>
        </authorList>
    </citation>
    <scope>NUCLEOTIDE SEQUENCE [LARGE SCALE GENOMIC DNA]</scope>
    <source>
        <strain evidence="2 3">CBS 600.67</strain>
    </source>
</reference>